<evidence type="ECO:0000313" key="6">
    <source>
        <dbReference type="Proteomes" id="UP000440066"/>
    </source>
</evidence>
<dbReference type="Proteomes" id="UP000440066">
    <property type="component" value="Unassembled WGS sequence"/>
</dbReference>
<dbReference type="HAMAP" id="MF_01854">
    <property type="entry name" value="FBPase_class3"/>
    <property type="match status" value="1"/>
</dbReference>
<dbReference type="UniPathway" id="UPA00138"/>
<gene>
    <name evidence="4" type="primary">fbp</name>
    <name evidence="5" type="ORF">GF867_10575</name>
</gene>
<keyword evidence="1 4" id="KW-0378">Hydrolase</keyword>
<dbReference type="AlphaFoldDB" id="A0A844C0Y1"/>
<comment type="cofactor">
    <cofactor evidence="4">
        <name>Mn(2+)</name>
        <dbReference type="ChEBI" id="CHEBI:29035"/>
    </cofactor>
</comment>
<dbReference type="PIRSF" id="PIRSF000906">
    <property type="entry name" value="FBPtase_Bacill"/>
    <property type="match status" value="1"/>
</dbReference>
<comment type="catalytic activity">
    <reaction evidence="4">
        <text>beta-D-fructose 1,6-bisphosphate + H2O = beta-D-fructose 6-phosphate + phosphate</text>
        <dbReference type="Rhea" id="RHEA:11064"/>
        <dbReference type="ChEBI" id="CHEBI:15377"/>
        <dbReference type="ChEBI" id="CHEBI:32966"/>
        <dbReference type="ChEBI" id="CHEBI:43474"/>
        <dbReference type="ChEBI" id="CHEBI:57634"/>
        <dbReference type="EC" id="3.1.3.11"/>
    </reaction>
</comment>
<sequence>MDALIEIINLEAIQQLPKATEHFISDLHGEFEAFDHILRNCSGVISLKVNELFDTQLTEAEQKELCFYIYYPEDLLATVEKSNAEWYQLLDQLVKVTRFVSTKYTRSKVRKALPEAFAYILEELLYQYDEEDSKEDYYKSIYVTIVDLELADYFAIVLANFIQRFVVDHLHVLGDIYDRGPDPDKIIDKLMDVPSLDIQLGNHDLIWTGAYSGSIACLCNVLRITLRYGHTELMTKYGIDLARLAKYGERYYQDNSAFRPKGDQSDLSEQDILDITRMHQAISIMQFKVEGEIIKRRPEFNMESRLLFDQLSEDRQILTVDGKDYPLENTCFQKVYEENPYELTLGEELVLRDLVHQFQSSENLKKHIDFLVKKGTLYLTYNDNLLFHGCIPCTPAGEFLEVTFEGQTFKGRAFMDYFAQAIHKAYNQITVYDDFATDIVWYLWCGEASNLFGKKTMKTFERYFSKDKELHHEAKNAYYDLRSDEAFCIKLLKEFGLADSGYIINGHTPVKTIKGELPIKANGKMLVIDGGLAKPYQKETGIAGYTLVDNSHEVYLVAHQPFTTKQDAIDNHRDILPTQEIVMVRTKRAQVLNTDIGRSLVQQANHLRFANEHRERPGMGEEKVKESLSFY</sequence>
<keyword evidence="2 4" id="KW-0464">Manganese</keyword>
<evidence type="ECO:0000256" key="3">
    <source>
        <dbReference type="ARBA" id="ARBA00023277"/>
    </source>
</evidence>
<protein>
    <recommendedName>
        <fullName evidence="4">Fructose-1,6-bisphosphatase class 3</fullName>
        <shortName evidence="4">FBPase class 3</shortName>
        <ecNumber evidence="4">3.1.3.11</ecNumber>
    </recommendedName>
    <alternativeName>
        <fullName evidence="4">D-fructose-1,6-bisphosphate 1-phosphohydrolase class 3</fullName>
    </alternativeName>
</protein>
<evidence type="ECO:0000256" key="4">
    <source>
        <dbReference type="HAMAP-Rule" id="MF_01854"/>
    </source>
</evidence>
<dbReference type="InterPro" id="IPR009164">
    <property type="entry name" value="FBPtase_class3"/>
</dbReference>
<evidence type="ECO:0000313" key="5">
    <source>
        <dbReference type="EMBL" id="MRJ48008.1"/>
    </source>
</evidence>
<dbReference type="Gene3D" id="3.60.21.10">
    <property type="match status" value="1"/>
</dbReference>
<dbReference type="EMBL" id="WJQT01000018">
    <property type="protein sequence ID" value="MRJ48008.1"/>
    <property type="molecule type" value="Genomic_DNA"/>
</dbReference>
<comment type="caution">
    <text evidence="5">The sequence shown here is derived from an EMBL/GenBank/DDBJ whole genome shotgun (WGS) entry which is preliminary data.</text>
</comment>
<dbReference type="EC" id="3.1.3.11" evidence="4"/>
<dbReference type="Pfam" id="PF06874">
    <property type="entry name" value="FBPase_2"/>
    <property type="match status" value="1"/>
</dbReference>
<evidence type="ECO:0000256" key="2">
    <source>
        <dbReference type="ARBA" id="ARBA00023211"/>
    </source>
</evidence>
<dbReference type="InterPro" id="IPR029052">
    <property type="entry name" value="Metallo-depent_PP-like"/>
</dbReference>
<comment type="pathway">
    <text evidence="4">Carbohydrate biosynthesis; gluconeogenesis.</text>
</comment>
<organism evidence="5 6">
    <name type="scientific">Fundicoccus ignavus</name>
    <dbReference type="NCBI Taxonomy" id="2664442"/>
    <lineage>
        <taxon>Bacteria</taxon>
        <taxon>Bacillati</taxon>
        <taxon>Bacillota</taxon>
        <taxon>Bacilli</taxon>
        <taxon>Lactobacillales</taxon>
        <taxon>Aerococcaceae</taxon>
        <taxon>Fundicoccus</taxon>
    </lineage>
</organism>
<dbReference type="GO" id="GO:0006094">
    <property type="term" value="P:gluconeogenesis"/>
    <property type="evidence" value="ECO:0007669"/>
    <property type="project" value="UniProtKB-UniRule"/>
</dbReference>
<reference evidence="5 6" key="1">
    <citation type="submission" date="2019-11" db="EMBL/GenBank/DDBJ databases">
        <title>Characterisation of Fundicoccus ignavus gen. nov. sp. nov., a novel genus of the family Aerococcaceae from bulk tank milk.</title>
        <authorList>
            <person name="Siebert A."/>
            <person name="Huptas C."/>
            <person name="Wenning M."/>
            <person name="Scherer S."/>
            <person name="Doll E.V."/>
        </authorList>
    </citation>
    <scope>NUCLEOTIDE SEQUENCE [LARGE SCALE GENOMIC DNA]</scope>
    <source>
        <strain evidence="5 6">DSM 109652</strain>
    </source>
</reference>
<comment type="similarity">
    <text evidence="4">Belongs to the FBPase class 3 family.</text>
</comment>
<accession>A0A844C0Y1</accession>
<proteinExistence type="inferred from homology"/>
<evidence type="ECO:0000256" key="1">
    <source>
        <dbReference type="ARBA" id="ARBA00022801"/>
    </source>
</evidence>
<name>A0A844C0Y1_9LACT</name>
<dbReference type="GO" id="GO:0042132">
    <property type="term" value="F:fructose 1,6-bisphosphate 1-phosphatase activity"/>
    <property type="evidence" value="ECO:0007669"/>
    <property type="project" value="UniProtKB-UniRule"/>
</dbReference>
<keyword evidence="3 4" id="KW-0119">Carbohydrate metabolism</keyword>
<dbReference type="SUPFAM" id="SSF56300">
    <property type="entry name" value="Metallo-dependent phosphatases"/>
    <property type="match status" value="1"/>
</dbReference>